<feature type="compositionally biased region" description="Low complexity" evidence="1">
    <location>
        <begin position="259"/>
        <end position="283"/>
    </location>
</feature>
<keyword evidence="2" id="KW-0812">Transmembrane</keyword>
<keyword evidence="2" id="KW-0472">Membrane</keyword>
<evidence type="ECO:0000313" key="3">
    <source>
        <dbReference type="EMBL" id="CAB0033305.1"/>
    </source>
</evidence>
<dbReference type="Proteomes" id="UP000479190">
    <property type="component" value="Unassembled WGS sequence"/>
</dbReference>
<proteinExistence type="predicted"/>
<evidence type="ECO:0000256" key="2">
    <source>
        <dbReference type="SAM" id="Phobius"/>
    </source>
</evidence>
<sequence>MLSLLLGISVSNKSRLVCVRFIIQIIIILLLSYSDYCYYSVRGSKIHSLSDRGTKKFSDDCKEHSECGFDGSYCDPAVKKCLCREELTATNHIDKCGHPANINESCFFTEQCEVTVAQTECRDGRCICIFEKIPVQNKDGSIQCIAEVKEPQDLRYIDPAMIGILAGMALMFIIICVVLRLFSQARWRENRTIFNTPNARLMNVSLLRADNKLLHAGQERRGSRASVRGPSRQPSMASLRAHSPNASQGSRTGSRRGSRGSSGNNSAVSGKSNNNTRSSPPNSQHHAHHNGGGEPPLENVTVEIIENKS</sequence>
<keyword evidence="4" id="KW-1185">Reference proteome</keyword>
<feature type="transmembrane region" description="Helical" evidence="2">
    <location>
        <begin position="160"/>
        <end position="182"/>
    </location>
</feature>
<feature type="region of interest" description="Disordered" evidence="1">
    <location>
        <begin position="215"/>
        <end position="309"/>
    </location>
</feature>
<gene>
    <name evidence="3" type="ORF">TBRA_LOCUS5222</name>
</gene>
<dbReference type="AlphaFoldDB" id="A0A6H5I9E1"/>
<keyword evidence="2" id="KW-1133">Transmembrane helix</keyword>
<evidence type="ECO:0008006" key="5">
    <source>
        <dbReference type="Google" id="ProtNLM"/>
    </source>
</evidence>
<dbReference type="OrthoDB" id="6610549at2759"/>
<evidence type="ECO:0000256" key="1">
    <source>
        <dbReference type="SAM" id="MobiDB-lite"/>
    </source>
</evidence>
<evidence type="ECO:0000313" key="4">
    <source>
        <dbReference type="Proteomes" id="UP000479190"/>
    </source>
</evidence>
<dbReference type="EMBL" id="CADCXV010000706">
    <property type="protein sequence ID" value="CAB0033305.1"/>
    <property type="molecule type" value="Genomic_DNA"/>
</dbReference>
<organism evidence="3 4">
    <name type="scientific">Trichogramma brassicae</name>
    <dbReference type="NCBI Taxonomy" id="86971"/>
    <lineage>
        <taxon>Eukaryota</taxon>
        <taxon>Metazoa</taxon>
        <taxon>Ecdysozoa</taxon>
        <taxon>Arthropoda</taxon>
        <taxon>Hexapoda</taxon>
        <taxon>Insecta</taxon>
        <taxon>Pterygota</taxon>
        <taxon>Neoptera</taxon>
        <taxon>Endopterygota</taxon>
        <taxon>Hymenoptera</taxon>
        <taxon>Apocrita</taxon>
        <taxon>Proctotrupomorpha</taxon>
        <taxon>Chalcidoidea</taxon>
        <taxon>Trichogrammatidae</taxon>
        <taxon>Trichogramma</taxon>
    </lineage>
</organism>
<feature type="transmembrane region" description="Helical" evidence="2">
    <location>
        <begin position="21"/>
        <end position="41"/>
    </location>
</feature>
<protein>
    <recommendedName>
        <fullName evidence="5">EB domain-containing protein</fullName>
    </recommendedName>
</protein>
<accession>A0A6H5I9E1</accession>
<reference evidence="3 4" key="1">
    <citation type="submission" date="2020-02" db="EMBL/GenBank/DDBJ databases">
        <authorList>
            <person name="Ferguson B K."/>
        </authorList>
    </citation>
    <scope>NUCLEOTIDE SEQUENCE [LARGE SCALE GENOMIC DNA]</scope>
</reference>
<name>A0A6H5I9E1_9HYME</name>